<evidence type="ECO:0000256" key="3">
    <source>
        <dbReference type="ARBA" id="ARBA00023125"/>
    </source>
</evidence>
<protein>
    <recommendedName>
        <fullName evidence="6">TF-B3 domain-containing protein</fullName>
    </recommendedName>
</protein>
<dbReference type="Proteomes" id="UP001341840">
    <property type="component" value="Unassembled WGS sequence"/>
</dbReference>
<dbReference type="PROSITE" id="PS50863">
    <property type="entry name" value="B3"/>
    <property type="match status" value="1"/>
</dbReference>
<evidence type="ECO:0000256" key="5">
    <source>
        <dbReference type="ARBA" id="ARBA00023242"/>
    </source>
</evidence>
<comment type="caution">
    <text evidence="7">The sequence shown here is derived from an EMBL/GenBank/DDBJ whole genome shotgun (WGS) entry which is preliminary data.</text>
</comment>
<keyword evidence="4" id="KW-0804">Transcription</keyword>
<keyword evidence="8" id="KW-1185">Reference proteome</keyword>
<comment type="subcellular location">
    <subcellularLocation>
        <location evidence="1">Nucleus</location>
    </subcellularLocation>
</comment>
<keyword evidence="5" id="KW-0539">Nucleus</keyword>
<dbReference type="PANTHER" id="PTHR31391">
    <property type="entry name" value="B3 DOMAIN-CONTAINING PROTEIN OS11G0197600-RELATED"/>
    <property type="match status" value="1"/>
</dbReference>
<organism evidence="7 8">
    <name type="scientific">Stylosanthes scabra</name>
    <dbReference type="NCBI Taxonomy" id="79078"/>
    <lineage>
        <taxon>Eukaryota</taxon>
        <taxon>Viridiplantae</taxon>
        <taxon>Streptophyta</taxon>
        <taxon>Embryophyta</taxon>
        <taxon>Tracheophyta</taxon>
        <taxon>Spermatophyta</taxon>
        <taxon>Magnoliopsida</taxon>
        <taxon>eudicotyledons</taxon>
        <taxon>Gunneridae</taxon>
        <taxon>Pentapetalae</taxon>
        <taxon>rosids</taxon>
        <taxon>fabids</taxon>
        <taxon>Fabales</taxon>
        <taxon>Fabaceae</taxon>
        <taxon>Papilionoideae</taxon>
        <taxon>50 kb inversion clade</taxon>
        <taxon>dalbergioids sensu lato</taxon>
        <taxon>Dalbergieae</taxon>
        <taxon>Pterocarpus clade</taxon>
        <taxon>Stylosanthes</taxon>
    </lineage>
</organism>
<dbReference type="PANTHER" id="PTHR31391:SF143">
    <property type="entry name" value="B3 DNA-BINDING DOMAIN PROTEIN"/>
    <property type="match status" value="1"/>
</dbReference>
<accession>A0ABU6ZCA0</accession>
<reference evidence="7 8" key="1">
    <citation type="journal article" date="2023" name="Plants (Basel)">
        <title>Bridging the Gap: Combining Genomics and Transcriptomics Approaches to Understand Stylosanthes scabra, an Orphan Legume from the Brazilian Caatinga.</title>
        <authorList>
            <person name="Ferreira-Neto J.R.C."/>
            <person name="da Silva M.D."/>
            <person name="Binneck E."/>
            <person name="de Melo N.F."/>
            <person name="da Silva R.H."/>
            <person name="de Melo A.L.T.M."/>
            <person name="Pandolfi V."/>
            <person name="Bustamante F.O."/>
            <person name="Brasileiro-Vidal A.C."/>
            <person name="Benko-Iseppon A.M."/>
        </authorList>
    </citation>
    <scope>NUCLEOTIDE SEQUENCE [LARGE SCALE GENOMIC DNA]</scope>
    <source>
        <tissue evidence="7">Leaves</tissue>
    </source>
</reference>
<evidence type="ECO:0000256" key="1">
    <source>
        <dbReference type="ARBA" id="ARBA00004123"/>
    </source>
</evidence>
<keyword evidence="3" id="KW-0238">DNA-binding</keyword>
<dbReference type="InterPro" id="IPR044837">
    <property type="entry name" value="REM16-like"/>
</dbReference>
<feature type="domain" description="TF-B3" evidence="6">
    <location>
        <begin position="94"/>
        <end position="133"/>
    </location>
</feature>
<dbReference type="InterPro" id="IPR003340">
    <property type="entry name" value="B3_DNA-bd"/>
</dbReference>
<evidence type="ECO:0000256" key="2">
    <source>
        <dbReference type="ARBA" id="ARBA00023015"/>
    </source>
</evidence>
<evidence type="ECO:0000256" key="4">
    <source>
        <dbReference type="ARBA" id="ARBA00023163"/>
    </source>
</evidence>
<proteinExistence type="predicted"/>
<evidence type="ECO:0000313" key="8">
    <source>
        <dbReference type="Proteomes" id="UP001341840"/>
    </source>
</evidence>
<name>A0ABU6ZCA0_9FABA</name>
<evidence type="ECO:0000259" key="6">
    <source>
        <dbReference type="PROSITE" id="PS50863"/>
    </source>
</evidence>
<sequence length="134" mass="15630">MPIKRCKRPYVDDDFSSWAPGFQALKEAQKFKSENPSFIVKARKSSLSKTPANFQASFYRKYFKSYEQHIQIRSERELLPAKVSYNQYNCLATISAGWSLFARRSKLQPGDVTVFELINREDPLFDVHIYRAHG</sequence>
<dbReference type="InterPro" id="IPR015300">
    <property type="entry name" value="DNA-bd_pseudobarrel_sf"/>
</dbReference>
<dbReference type="SUPFAM" id="SSF101936">
    <property type="entry name" value="DNA-binding pseudobarrel domain"/>
    <property type="match status" value="1"/>
</dbReference>
<dbReference type="EMBL" id="JASCZI010272017">
    <property type="protein sequence ID" value="MED6219253.1"/>
    <property type="molecule type" value="Genomic_DNA"/>
</dbReference>
<dbReference type="Gene3D" id="2.40.330.10">
    <property type="entry name" value="DNA-binding pseudobarrel domain"/>
    <property type="match status" value="1"/>
</dbReference>
<evidence type="ECO:0000313" key="7">
    <source>
        <dbReference type="EMBL" id="MED6219253.1"/>
    </source>
</evidence>
<gene>
    <name evidence="7" type="ORF">PIB30_034073</name>
</gene>
<keyword evidence="2" id="KW-0805">Transcription regulation</keyword>